<dbReference type="EMBL" id="CM042057">
    <property type="protein sequence ID" value="KAI3692013.1"/>
    <property type="molecule type" value="Genomic_DNA"/>
</dbReference>
<name>A0ACB8Z3R6_ARCLA</name>
<evidence type="ECO:0000313" key="1">
    <source>
        <dbReference type="EMBL" id="KAI3692013.1"/>
    </source>
</evidence>
<keyword evidence="2" id="KW-1185">Reference proteome</keyword>
<organism evidence="1 2">
    <name type="scientific">Arctium lappa</name>
    <name type="common">Greater burdock</name>
    <name type="synonym">Lappa major</name>
    <dbReference type="NCBI Taxonomy" id="4217"/>
    <lineage>
        <taxon>Eukaryota</taxon>
        <taxon>Viridiplantae</taxon>
        <taxon>Streptophyta</taxon>
        <taxon>Embryophyta</taxon>
        <taxon>Tracheophyta</taxon>
        <taxon>Spermatophyta</taxon>
        <taxon>Magnoliopsida</taxon>
        <taxon>eudicotyledons</taxon>
        <taxon>Gunneridae</taxon>
        <taxon>Pentapetalae</taxon>
        <taxon>asterids</taxon>
        <taxon>campanulids</taxon>
        <taxon>Asterales</taxon>
        <taxon>Asteraceae</taxon>
        <taxon>Carduoideae</taxon>
        <taxon>Cardueae</taxon>
        <taxon>Arctiinae</taxon>
        <taxon>Arctium</taxon>
    </lineage>
</organism>
<comment type="caution">
    <text evidence="1">The sequence shown here is derived from an EMBL/GenBank/DDBJ whole genome shotgun (WGS) entry which is preliminary data.</text>
</comment>
<reference evidence="2" key="1">
    <citation type="journal article" date="2022" name="Mol. Ecol. Resour.">
        <title>The genomes of chicory, endive, great burdock and yacon provide insights into Asteraceae palaeo-polyploidization history and plant inulin production.</title>
        <authorList>
            <person name="Fan W."/>
            <person name="Wang S."/>
            <person name="Wang H."/>
            <person name="Wang A."/>
            <person name="Jiang F."/>
            <person name="Liu H."/>
            <person name="Zhao H."/>
            <person name="Xu D."/>
            <person name="Zhang Y."/>
        </authorList>
    </citation>
    <scope>NUCLEOTIDE SEQUENCE [LARGE SCALE GENOMIC DNA]</scope>
    <source>
        <strain evidence="2">cv. Niubang</strain>
    </source>
</reference>
<reference evidence="1 2" key="2">
    <citation type="journal article" date="2022" name="Mol. Ecol. Resour.">
        <title>The genomes of chicory, endive, great burdock and yacon provide insights into Asteraceae paleo-polyploidization history and plant inulin production.</title>
        <authorList>
            <person name="Fan W."/>
            <person name="Wang S."/>
            <person name="Wang H."/>
            <person name="Wang A."/>
            <person name="Jiang F."/>
            <person name="Liu H."/>
            <person name="Zhao H."/>
            <person name="Xu D."/>
            <person name="Zhang Y."/>
        </authorList>
    </citation>
    <scope>NUCLEOTIDE SEQUENCE [LARGE SCALE GENOMIC DNA]</scope>
    <source>
        <strain evidence="2">cv. Niubang</strain>
    </source>
</reference>
<protein>
    <submittedName>
        <fullName evidence="1">Uncharacterized protein</fullName>
    </submittedName>
</protein>
<gene>
    <name evidence="1" type="ORF">L6452_31818</name>
</gene>
<proteinExistence type="predicted"/>
<evidence type="ECO:0000313" key="2">
    <source>
        <dbReference type="Proteomes" id="UP001055879"/>
    </source>
</evidence>
<accession>A0ACB8Z3R6</accession>
<sequence>MAVDAEAYYAHRSFAEDMWRRSGQCSYECQILHILFQLQVTKATSMRVCKGKTMYKHFPPPIPQKSESVDA</sequence>
<dbReference type="Proteomes" id="UP001055879">
    <property type="component" value="Linkage Group LG11"/>
</dbReference>